<feature type="repeat" description="WD" evidence="3">
    <location>
        <begin position="114"/>
        <end position="145"/>
    </location>
</feature>
<sequence length="426" mass="47434">MDSIPEVIITSGSMCSAFQADNANLLTSYPTIGEISPKTLCLIGEDYLIGAVPRQPLIKVWTVSKMRKEEVGKFIIPGVVSALTVSSCGIYCVAGIKENIYIWQVTTGELLNVICRHYQDVSCLKFTGDDSRILSGGKDGHVMVWILAQAIAAHRHTDVTKPHFVWNNHSAEVTDIYNGSLSSRVATVSLDMTCKIYELDSGILLSAVCMDSPLTAVVMDPLEYIIFLGDDKGNLYKIDTYERLPREIHSIEVKSQFRIHQKKIISLSFSFEGTKLLTASEDGTCKLWDAQSMACVFSITVQGNFTNAFLAMKSEGMSVGKVLPQFYIRPFMKEFSRESSVRKFIESSIRTKTLSLMQEDQPGEIFSENLVNSALKIADVVNASVYEDLFQESVYGESVAELRTLNNQLYSFIINRGLDSIKEQSH</sequence>
<dbReference type="SUPFAM" id="SSF50978">
    <property type="entry name" value="WD40 repeat-like"/>
    <property type="match status" value="1"/>
</dbReference>
<dbReference type="GO" id="GO:0006261">
    <property type="term" value="P:DNA-templated DNA replication"/>
    <property type="evidence" value="ECO:0007669"/>
    <property type="project" value="TreeGrafter"/>
</dbReference>
<dbReference type="OrthoDB" id="6415840at2759"/>
<organism evidence="4 5">
    <name type="scientific">Nephila pilipes</name>
    <name type="common">Giant wood spider</name>
    <name type="synonym">Nephila maculata</name>
    <dbReference type="NCBI Taxonomy" id="299642"/>
    <lineage>
        <taxon>Eukaryota</taxon>
        <taxon>Metazoa</taxon>
        <taxon>Ecdysozoa</taxon>
        <taxon>Arthropoda</taxon>
        <taxon>Chelicerata</taxon>
        <taxon>Arachnida</taxon>
        <taxon>Araneae</taxon>
        <taxon>Araneomorphae</taxon>
        <taxon>Entelegynae</taxon>
        <taxon>Araneoidea</taxon>
        <taxon>Nephilidae</taxon>
        <taxon>Nephila</taxon>
    </lineage>
</organism>
<dbReference type="PROSITE" id="PS00678">
    <property type="entry name" value="WD_REPEATS_1"/>
    <property type="match status" value="1"/>
</dbReference>
<reference evidence="4" key="1">
    <citation type="submission" date="2020-08" db="EMBL/GenBank/DDBJ databases">
        <title>Multicomponent nature underlies the extraordinary mechanical properties of spider dragline silk.</title>
        <authorList>
            <person name="Kono N."/>
            <person name="Nakamura H."/>
            <person name="Mori M."/>
            <person name="Yoshida Y."/>
            <person name="Ohtoshi R."/>
            <person name="Malay A.D."/>
            <person name="Moran D.A.P."/>
            <person name="Tomita M."/>
            <person name="Numata K."/>
            <person name="Arakawa K."/>
        </authorList>
    </citation>
    <scope>NUCLEOTIDE SEQUENCE</scope>
</reference>
<gene>
    <name evidence="4" type="primary">WDR18</name>
    <name evidence="4" type="ORF">NPIL_353501</name>
</gene>
<dbReference type="InterPro" id="IPR001680">
    <property type="entry name" value="WD40_rpt"/>
</dbReference>
<evidence type="ECO:0000256" key="1">
    <source>
        <dbReference type="ARBA" id="ARBA00022574"/>
    </source>
</evidence>
<proteinExistence type="predicted"/>
<dbReference type="PROSITE" id="PS50082">
    <property type="entry name" value="WD_REPEATS_2"/>
    <property type="match status" value="2"/>
</dbReference>
<dbReference type="InterPro" id="IPR036322">
    <property type="entry name" value="WD40_repeat_dom_sf"/>
</dbReference>
<dbReference type="GO" id="GO:0006364">
    <property type="term" value="P:rRNA processing"/>
    <property type="evidence" value="ECO:0007669"/>
    <property type="project" value="TreeGrafter"/>
</dbReference>
<accession>A0A8X6QPP4</accession>
<keyword evidence="1 3" id="KW-0853">WD repeat</keyword>
<comment type="caution">
    <text evidence="4">The sequence shown here is derived from an EMBL/GenBank/DDBJ whole genome shotgun (WGS) entry which is preliminary data.</text>
</comment>
<feature type="repeat" description="WD" evidence="3">
    <location>
        <begin position="257"/>
        <end position="298"/>
    </location>
</feature>
<dbReference type="PANTHER" id="PTHR18763">
    <property type="entry name" value="WD-REPEAT PROTEIN 18"/>
    <property type="match status" value="1"/>
</dbReference>
<evidence type="ECO:0000313" key="4">
    <source>
        <dbReference type="EMBL" id="GFU30140.1"/>
    </source>
</evidence>
<dbReference type="InterPro" id="IPR045227">
    <property type="entry name" value="WDR18/Ipi3/RID3"/>
</dbReference>
<dbReference type="PROSITE" id="PS50294">
    <property type="entry name" value="WD_REPEATS_REGION"/>
    <property type="match status" value="2"/>
</dbReference>
<evidence type="ECO:0000256" key="3">
    <source>
        <dbReference type="PROSITE-ProRule" id="PRU00221"/>
    </source>
</evidence>
<dbReference type="PANTHER" id="PTHR18763:SF0">
    <property type="entry name" value="WD REPEAT-CONTAINING PROTEIN 18"/>
    <property type="match status" value="1"/>
</dbReference>
<protein>
    <submittedName>
        <fullName evidence="4">WD repeat-containing protein 18</fullName>
    </submittedName>
</protein>
<dbReference type="AlphaFoldDB" id="A0A8X6QPP4"/>
<dbReference type="GO" id="GO:0120330">
    <property type="term" value="C:rixosome complex"/>
    <property type="evidence" value="ECO:0007669"/>
    <property type="project" value="TreeGrafter"/>
</dbReference>
<dbReference type="SMART" id="SM00320">
    <property type="entry name" value="WD40"/>
    <property type="match status" value="4"/>
</dbReference>
<dbReference type="EMBL" id="BMAW01082645">
    <property type="protein sequence ID" value="GFU30140.1"/>
    <property type="molecule type" value="Genomic_DNA"/>
</dbReference>
<dbReference type="Pfam" id="PF00400">
    <property type="entry name" value="WD40"/>
    <property type="match status" value="2"/>
</dbReference>
<name>A0A8X6QPP4_NEPPI</name>
<dbReference type="InterPro" id="IPR019775">
    <property type="entry name" value="WD40_repeat_CS"/>
</dbReference>
<evidence type="ECO:0000313" key="5">
    <source>
        <dbReference type="Proteomes" id="UP000887013"/>
    </source>
</evidence>
<keyword evidence="5" id="KW-1185">Reference proteome</keyword>
<dbReference type="Proteomes" id="UP000887013">
    <property type="component" value="Unassembled WGS sequence"/>
</dbReference>
<dbReference type="Gene3D" id="2.130.10.10">
    <property type="entry name" value="YVTN repeat-like/Quinoprotein amine dehydrogenase"/>
    <property type="match status" value="2"/>
</dbReference>
<keyword evidence="2" id="KW-0677">Repeat</keyword>
<evidence type="ECO:0000256" key="2">
    <source>
        <dbReference type="ARBA" id="ARBA00022737"/>
    </source>
</evidence>
<dbReference type="GO" id="GO:0005656">
    <property type="term" value="C:nuclear pre-replicative complex"/>
    <property type="evidence" value="ECO:0007669"/>
    <property type="project" value="TreeGrafter"/>
</dbReference>
<dbReference type="InterPro" id="IPR015943">
    <property type="entry name" value="WD40/YVTN_repeat-like_dom_sf"/>
</dbReference>